<dbReference type="InterPro" id="IPR015202">
    <property type="entry name" value="GO-like_E_set"/>
</dbReference>
<dbReference type="PROSITE" id="PS50941">
    <property type="entry name" value="CHIT_BIND_I_2"/>
    <property type="match status" value="1"/>
</dbReference>
<dbReference type="Gene3D" id="2.130.10.80">
    <property type="entry name" value="Galactose oxidase/kelch, beta-propeller"/>
    <property type="match status" value="1"/>
</dbReference>
<dbReference type="InterPro" id="IPR009880">
    <property type="entry name" value="Glyoxal_oxidase_N"/>
</dbReference>
<feature type="chain" id="PRO_5042964053" description="Chitin-binding type-1 domain-containing protein" evidence="4">
    <location>
        <begin position="18"/>
        <end position="731"/>
    </location>
</feature>
<dbReference type="SUPFAM" id="SSF57016">
    <property type="entry name" value="Plant lectins/antimicrobial peptides"/>
    <property type="match status" value="2"/>
</dbReference>
<dbReference type="InterPro" id="IPR011043">
    <property type="entry name" value="Gal_Oxase/kelch_b-propeller"/>
</dbReference>
<dbReference type="InterPro" id="IPR001002">
    <property type="entry name" value="Chitin-bd_1"/>
</dbReference>
<dbReference type="InterPro" id="IPR036861">
    <property type="entry name" value="Endochitinase-like_sf"/>
</dbReference>
<dbReference type="PANTHER" id="PTHR32208:SF21">
    <property type="entry name" value="LOW QUALITY PROTEIN: ALDEHYDE OXIDASE GLOX-LIKE"/>
    <property type="match status" value="1"/>
</dbReference>
<dbReference type="InterPro" id="IPR037293">
    <property type="entry name" value="Gal_Oxidase_central_sf"/>
</dbReference>
<accession>A0AAN6J5I5</accession>
<dbReference type="InterPro" id="IPR014756">
    <property type="entry name" value="Ig_E-set"/>
</dbReference>
<reference evidence="6" key="1">
    <citation type="submission" date="2021-12" db="EMBL/GenBank/DDBJ databases">
        <title>Black yeast isolated from Biological Soil Crust.</title>
        <authorList>
            <person name="Kurbessoian T."/>
        </authorList>
    </citation>
    <scope>NUCLEOTIDE SEQUENCE</scope>
    <source>
        <strain evidence="6">CCFEE 5208</strain>
    </source>
</reference>
<comment type="caution">
    <text evidence="3">Lacks conserved residue(s) required for the propagation of feature annotation.</text>
</comment>
<organism evidence="6 7">
    <name type="scientific">Friedmanniomyces endolithicus</name>
    <dbReference type="NCBI Taxonomy" id="329885"/>
    <lineage>
        <taxon>Eukaryota</taxon>
        <taxon>Fungi</taxon>
        <taxon>Dikarya</taxon>
        <taxon>Ascomycota</taxon>
        <taxon>Pezizomycotina</taxon>
        <taxon>Dothideomycetes</taxon>
        <taxon>Dothideomycetidae</taxon>
        <taxon>Mycosphaerellales</taxon>
        <taxon>Teratosphaeriaceae</taxon>
        <taxon>Friedmanniomyces</taxon>
    </lineage>
</organism>
<feature type="signal peptide" evidence="4">
    <location>
        <begin position="1"/>
        <end position="17"/>
    </location>
</feature>
<dbReference type="EMBL" id="JASUXU010000047">
    <property type="protein sequence ID" value="KAK0316953.1"/>
    <property type="molecule type" value="Genomic_DNA"/>
</dbReference>
<evidence type="ECO:0000313" key="6">
    <source>
        <dbReference type="EMBL" id="KAK0316953.1"/>
    </source>
</evidence>
<dbReference type="GO" id="GO:0008061">
    <property type="term" value="F:chitin binding"/>
    <property type="evidence" value="ECO:0007669"/>
    <property type="project" value="UniProtKB-UniRule"/>
</dbReference>
<evidence type="ECO:0000256" key="4">
    <source>
        <dbReference type="SAM" id="SignalP"/>
    </source>
</evidence>
<sequence length="731" mass="76462">MKLSAVMALVATACTSANIIFPFVQPTCNHESVGWTGCLRGQQCLEDNTCVPTYATSSLESRDTTPRTDGRCGSDFSGATCDPKGAYGGCCSKYGYCGKTLDHCLVSNGCQSGCTEPAGTTAAPLPTTAPASVAGPGVSNSEPVIGPLSSTAAGDGATGPVATDGTCGASKGGTMYGFCGKTSAHCSEGCQSGPCSQAPISPAPSAAPALQNSNPGSFRTVGQSGVPAMHAALLPNGRIVFLDKVENYTQVKLSNGQYAYSAEYDPESNTYTPLAYKTNAFCSGGSFLSNGTVLNVGGNAPLTWLDDTVGNGFQGIRYLTRSSSDASLDGENWNEPGNQLNTARWYPTLQTMPDGSIFVASGSLNGLNPTVLANNNPTYEILSAEGVTLGQSITMQLLVKAQPYYMYPFIHLLPDGTLFVFVSKSSETFDVANKKTTKSFPDLPGDYRTYPNAGGSVMLPLSAQNNWTPEVMICGGGAYQDITSPTDPSCGRIAPLVPNAAWEMDAMPEGRGMVEAVLLPDGTVLWVNGAQKGAEGFNLATDPAFEVLIYDPKATLGQRWTTGASSTIPRLYHSVALLLLDGTLMIAGSNPDQMPVVAPDVDPQGFHTEFAVEIYTPPYLSGDNANRRPTAITLSKLDIETGVSTFTISFTAPGNAQKVQVALYHGGFVTHAVHMSHRILFLETQGWKAGATEQTITVAGPPNNNVAPPGPYVVYVVVDGVPGVGQFVMVS</sequence>
<dbReference type="Pfam" id="PF00187">
    <property type="entry name" value="Chitin_bind_1"/>
    <property type="match status" value="1"/>
</dbReference>
<feature type="disulfide bond" evidence="3">
    <location>
        <begin position="110"/>
        <end position="114"/>
    </location>
</feature>
<dbReference type="PANTHER" id="PTHR32208">
    <property type="entry name" value="SECRETED PROTEIN-RELATED"/>
    <property type="match status" value="1"/>
</dbReference>
<dbReference type="SMART" id="SM00270">
    <property type="entry name" value="ChtBD1"/>
    <property type="match status" value="2"/>
</dbReference>
<evidence type="ECO:0000313" key="7">
    <source>
        <dbReference type="Proteomes" id="UP001168146"/>
    </source>
</evidence>
<dbReference type="Pfam" id="PF09118">
    <property type="entry name" value="GO-like_E_set"/>
    <property type="match status" value="1"/>
</dbReference>
<gene>
    <name evidence="6" type="ORF">LTR82_012095</name>
</gene>
<protein>
    <recommendedName>
        <fullName evidence="5">Chitin-binding type-1 domain-containing protein</fullName>
    </recommendedName>
</protein>
<keyword evidence="3" id="KW-1015">Disulfide bond</keyword>
<evidence type="ECO:0000256" key="1">
    <source>
        <dbReference type="ARBA" id="ARBA00022669"/>
    </source>
</evidence>
<name>A0AAN6J5I5_9PEZI</name>
<dbReference type="Proteomes" id="UP001168146">
    <property type="component" value="Unassembled WGS sequence"/>
</dbReference>
<dbReference type="Gene3D" id="2.60.40.10">
    <property type="entry name" value="Immunoglobulins"/>
    <property type="match status" value="1"/>
</dbReference>
<dbReference type="SUPFAM" id="SSF81296">
    <property type="entry name" value="E set domains"/>
    <property type="match status" value="1"/>
</dbReference>
<evidence type="ECO:0000256" key="2">
    <source>
        <dbReference type="ARBA" id="ARBA00022729"/>
    </source>
</evidence>
<keyword evidence="1 3" id="KW-0147">Chitin-binding</keyword>
<dbReference type="Gene3D" id="3.30.60.10">
    <property type="entry name" value="Endochitinase-like"/>
    <property type="match status" value="2"/>
</dbReference>
<proteinExistence type="predicted"/>
<feature type="disulfide bond" evidence="3">
    <location>
        <begin position="90"/>
        <end position="104"/>
    </location>
</feature>
<evidence type="ECO:0000259" key="5">
    <source>
        <dbReference type="PROSITE" id="PS50941"/>
    </source>
</evidence>
<dbReference type="CDD" id="cd00035">
    <property type="entry name" value="ChtBD1"/>
    <property type="match status" value="1"/>
</dbReference>
<dbReference type="AlphaFoldDB" id="A0AAN6J5I5"/>
<dbReference type="SUPFAM" id="SSF50965">
    <property type="entry name" value="Galactose oxidase, central domain"/>
    <property type="match status" value="1"/>
</dbReference>
<dbReference type="InterPro" id="IPR013783">
    <property type="entry name" value="Ig-like_fold"/>
</dbReference>
<comment type="caution">
    <text evidence="6">The sequence shown here is derived from an EMBL/GenBank/DDBJ whole genome shotgun (WGS) entry which is preliminary data.</text>
</comment>
<feature type="domain" description="Chitin-binding type-1" evidence="5">
    <location>
        <begin position="69"/>
        <end position="116"/>
    </location>
</feature>
<evidence type="ECO:0000256" key="3">
    <source>
        <dbReference type="PROSITE-ProRule" id="PRU00261"/>
    </source>
</evidence>
<keyword evidence="2 4" id="KW-0732">Signal</keyword>
<dbReference type="Pfam" id="PF07250">
    <property type="entry name" value="Glyoxal_oxid_N"/>
    <property type="match status" value="1"/>
</dbReference>